<dbReference type="PANTHER" id="PTHR39338:SF7">
    <property type="entry name" value="BLL6692 PROTEIN"/>
    <property type="match status" value="1"/>
</dbReference>
<evidence type="ECO:0000313" key="1">
    <source>
        <dbReference type="EMBL" id="NYZ19052.1"/>
    </source>
</evidence>
<dbReference type="PANTHER" id="PTHR39338">
    <property type="entry name" value="BLL5662 PROTEIN-RELATED"/>
    <property type="match status" value="1"/>
</dbReference>
<keyword evidence="2" id="KW-1185">Reference proteome</keyword>
<dbReference type="RefSeq" id="WP_180280735.1">
    <property type="nucleotide sequence ID" value="NZ_JABFDB010000001.1"/>
</dbReference>
<protein>
    <submittedName>
        <fullName evidence="1">VWA domain-containing protein</fullName>
    </submittedName>
</protein>
<reference evidence="1 2" key="1">
    <citation type="submission" date="2020-05" db="EMBL/GenBank/DDBJ databases">
        <title>Azospirillum oleiclasticum sp. nov, a nitrogen-fixing and heavy crude oil-emulsifying bacterium isolated from the crude oil of Yumen Oilfield.</title>
        <authorList>
            <person name="Wu D."/>
            <person name="Cai M."/>
            <person name="Zhang X."/>
        </authorList>
    </citation>
    <scope>NUCLEOTIDE SEQUENCE [LARGE SCALE GENOMIC DNA]</scope>
    <source>
        <strain evidence="1 2">ROY-1-1-2</strain>
    </source>
</reference>
<proteinExistence type="predicted"/>
<comment type="caution">
    <text evidence="1">The sequence shown here is derived from an EMBL/GenBank/DDBJ whole genome shotgun (WGS) entry which is preliminary data.</text>
</comment>
<dbReference type="InterPro" id="IPR008912">
    <property type="entry name" value="Uncharacterised_CoxE"/>
</dbReference>
<name>A0ABX2T400_9PROT</name>
<accession>A0ABX2T400</accession>
<evidence type="ECO:0000313" key="2">
    <source>
        <dbReference type="Proteomes" id="UP000584642"/>
    </source>
</evidence>
<dbReference type="EMBL" id="JABFDB010000001">
    <property type="protein sequence ID" value="NYZ19052.1"/>
    <property type="molecule type" value="Genomic_DNA"/>
</dbReference>
<gene>
    <name evidence="1" type="ORF">HND93_04960</name>
</gene>
<organism evidence="1 2">
    <name type="scientific">Azospirillum oleiclasticum</name>
    <dbReference type="NCBI Taxonomy" id="2735135"/>
    <lineage>
        <taxon>Bacteria</taxon>
        <taxon>Pseudomonadati</taxon>
        <taxon>Pseudomonadota</taxon>
        <taxon>Alphaproteobacteria</taxon>
        <taxon>Rhodospirillales</taxon>
        <taxon>Azospirillaceae</taxon>
        <taxon>Azospirillum</taxon>
    </lineage>
</organism>
<dbReference type="Proteomes" id="UP000584642">
    <property type="component" value="Unassembled WGS sequence"/>
</dbReference>
<sequence length="397" mass="45665">MFTTFFFELRQAGVPVSLKEYLTLMEAMKRGLADFRVEDFYYLSRSCLVKDERNIDRFDRVFGRVFKGVVTEGEGGADAIPVVDLPEEWLRKLAERVLTEEEKAQIKALGGWEKLMETLAQRLREQQGRHQGGSKWIGTAGTSPFGAYGYNPEGVRIGQDGSRNRRAVKVWDKREFRNLDDTVELGTRNIKVALRRLRRFARTGAAQELDLPGTIKATASNAGYLDLKLVPERHNAVKVLLLLDIGGSMDDHIRLCEELFSAVRTEFKHLEHVYFHNCVYESVWKDNRRRFEERIPTWDVMNTYAGDYKLVIVGDASMSPYEITHAGGSVEHWNEEAGQTWLMRLLAHYPKAVWLNPSATRYWDYSTSTRILQRLMGGRMYPLTIEGLDAAMRELVR</sequence>
<dbReference type="Pfam" id="PF05762">
    <property type="entry name" value="VWA_CoxE"/>
    <property type="match status" value="1"/>
</dbReference>